<organism evidence="3">
    <name type="scientific">Verticillium alfalfae (strain VaMs.102 / ATCC MYA-4576 / FGSC 10136)</name>
    <name type="common">Verticillium wilt of alfalfa</name>
    <name type="synonym">Verticillium albo-atrum</name>
    <dbReference type="NCBI Taxonomy" id="526221"/>
    <lineage>
        <taxon>Eukaryota</taxon>
        <taxon>Fungi</taxon>
        <taxon>Dikarya</taxon>
        <taxon>Ascomycota</taxon>
        <taxon>Pezizomycotina</taxon>
        <taxon>Sordariomycetes</taxon>
        <taxon>Hypocreomycetidae</taxon>
        <taxon>Glomerellales</taxon>
        <taxon>Plectosphaerellaceae</taxon>
        <taxon>Verticillium</taxon>
    </lineage>
</organism>
<proteinExistence type="predicted"/>
<feature type="region of interest" description="Disordered" evidence="1">
    <location>
        <begin position="529"/>
        <end position="642"/>
    </location>
</feature>
<feature type="compositionally biased region" description="Basic and acidic residues" evidence="1">
    <location>
        <begin position="152"/>
        <end position="175"/>
    </location>
</feature>
<dbReference type="KEGG" id="val:VDBG_00970"/>
<feature type="compositionally biased region" description="Polar residues" evidence="1">
    <location>
        <begin position="413"/>
        <end position="431"/>
    </location>
</feature>
<dbReference type="RefSeq" id="XP_003009287.1">
    <property type="nucleotide sequence ID" value="XM_003009241.1"/>
</dbReference>
<feature type="region of interest" description="Disordered" evidence="1">
    <location>
        <begin position="451"/>
        <end position="482"/>
    </location>
</feature>
<feature type="compositionally biased region" description="Low complexity" evidence="1">
    <location>
        <begin position="591"/>
        <end position="602"/>
    </location>
</feature>
<feature type="region of interest" description="Disordered" evidence="1">
    <location>
        <begin position="201"/>
        <end position="260"/>
    </location>
</feature>
<dbReference type="GeneID" id="9530868"/>
<protein>
    <submittedName>
        <fullName evidence="2">Predicted protein</fullName>
    </submittedName>
</protein>
<feature type="region of interest" description="Disordered" evidence="1">
    <location>
        <begin position="361"/>
        <end position="431"/>
    </location>
</feature>
<dbReference type="eggNOG" id="ENOG502RHET">
    <property type="taxonomic scope" value="Eukaryota"/>
</dbReference>
<evidence type="ECO:0000313" key="3">
    <source>
        <dbReference type="Proteomes" id="UP000008698"/>
    </source>
</evidence>
<dbReference type="OrthoDB" id="10267115at2759"/>
<evidence type="ECO:0000256" key="1">
    <source>
        <dbReference type="SAM" id="MobiDB-lite"/>
    </source>
</evidence>
<gene>
    <name evidence="2" type="ORF">VDBG_00970</name>
</gene>
<dbReference type="Proteomes" id="UP000008698">
    <property type="component" value="Unassembled WGS sequence"/>
</dbReference>
<feature type="compositionally biased region" description="Polar residues" evidence="1">
    <location>
        <begin position="604"/>
        <end position="624"/>
    </location>
</feature>
<feature type="region of interest" description="Disordered" evidence="1">
    <location>
        <begin position="152"/>
        <end position="181"/>
    </location>
</feature>
<feature type="compositionally biased region" description="Polar residues" evidence="1">
    <location>
        <begin position="207"/>
        <end position="220"/>
    </location>
</feature>
<dbReference type="HOGENOM" id="CLU_364160_0_0_1"/>
<reference evidence="3" key="1">
    <citation type="journal article" date="2011" name="PLoS Pathog.">
        <title>Comparative genomics yields insights into niche adaptation of plant vascular wilt pathogens.</title>
        <authorList>
            <person name="Klosterman S.J."/>
            <person name="Subbarao K.V."/>
            <person name="Kang S."/>
            <person name="Veronese P."/>
            <person name="Gold S.E."/>
            <person name="Thomma B.P.H.J."/>
            <person name="Chen Z."/>
            <person name="Henrissat B."/>
            <person name="Lee Y.-H."/>
            <person name="Park J."/>
            <person name="Garcia-Pedrajas M.D."/>
            <person name="Barbara D.J."/>
            <person name="Anchieta A."/>
            <person name="de Jonge R."/>
            <person name="Santhanam P."/>
            <person name="Maruthachalam K."/>
            <person name="Atallah Z."/>
            <person name="Amyotte S.G."/>
            <person name="Paz Z."/>
            <person name="Inderbitzin P."/>
            <person name="Hayes R.J."/>
            <person name="Heiman D.I."/>
            <person name="Young S."/>
            <person name="Zeng Q."/>
            <person name="Engels R."/>
            <person name="Galagan J."/>
            <person name="Cuomo C.A."/>
            <person name="Dobinson K.F."/>
            <person name="Ma L.-J."/>
        </authorList>
    </citation>
    <scope>NUCLEOTIDE SEQUENCE [LARGE SCALE GENOMIC DNA]</scope>
    <source>
        <strain evidence="3">VaMs.102 / ATCC MYA-4576 / FGSC 10136</strain>
    </source>
</reference>
<dbReference type="AlphaFoldDB" id="C9S7X6"/>
<name>C9S7X6_VERA1</name>
<accession>C9S7X6</accession>
<sequence length="767" mass="85326">MATWMSLMLSAPNIPLDRRLPSNEIGQIARQNERAVEIYNKPRLRPKPMEGLEVTATGFSAQDIDKRALEELHLDWQTSADNSTVLVTKDKRPLNGFEVDMVARTSIVIQATSNPDWHVMNTPFMSLGLKALANRLIEGWTTFDIKEFSDETDGNNHLHPEIHGNEVRGGDDDSKSTSSSNEFVNQYLNRQPWASEVRPEFAAGEPRTSTGAFRNQQSRPNRPIAASRSVPAGARPPLPDDLASFYSNTSSSPRPVEGRRIFPYRPTQVPELSQNAYANPPPQHYHSFASLYDEAPRNPVLERHPLPPWDRGTRSASHPLGHVHPDHIDEPGSVPLFRRGQRTLGLVSSEDETERRMWVYKEPERSVPKRGPGTRPHRQKRTSAGLTPRKARSHNELKAEQGTTAPIPHVTFVSKSKSASQGSDRFRRSGSSQPAILNRWIYQSMTPLKSTTEHSDDLAPDQGYDSGDVADDDAGEFGQAGQRGTIGQVELFEVESVDSRLRELDSISVPAKKSNVEEPHQLTELMVEGPVQGPLPSNSTTDNDCPSSTPDTAHGFEVHPKEASTGQQDGREIKTLSLRRPMLPPTSQKPTTRARAASRLTAQIEESNVNPNTSDSEESMSTFEPQLPPVMDAPAPEHESPVPVSTAWRGVVFPVRPHLVPIYVRGNELGQTWYAGPERVWHLRQVHVSWQLRGRSAMPVPHMKTSPPPPARFFSQLELNKPIKRLTGAGDWETPEAQEKGGGIVQWVWNAVRSSFDLVCTVVRSIS</sequence>
<keyword evidence="3" id="KW-1185">Reference proteome</keyword>
<evidence type="ECO:0000313" key="2">
    <source>
        <dbReference type="EMBL" id="EEY14861.1"/>
    </source>
</evidence>
<dbReference type="EMBL" id="DS985214">
    <property type="protein sequence ID" value="EEY14861.1"/>
    <property type="molecule type" value="Genomic_DNA"/>
</dbReference>
<dbReference type="STRING" id="526221.C9S7X6"/>
<feature type="compositionally biased region" description="Polar residues" evidence="1">
    <location>
        <begin position="535"/>
        <end position="551"/>
    </location>
</feature>